<gene>
    <name evidence="3" type="ORF">BJP25_26490</name>
</gene>
<keyword evidence="1" id="KW-0863">Zinc-finger</keyword>
<keyword evidence="4" id="KW-1185">Reference proteome</keyword>
<feature type="domain" description="SWIM-type" evidence="2">
    <location>
        <begin position="56"/>
        <end position="90"/>
    </location>
</feature>
<dbReference type="RefSeq" id="WP_075976883.1">
    <property type="nucleotide sequence ID" value="NZ_MKQR01000025.1"/>
</dbReference>
<evidence type="ECO:0000313" key="4">
    <source>
        <dbReference type="Proteomes" id="UP000186040"/>
    </source>
</evidence>
<sequence length="644" mass="67043">MTAVRADLLALTPDALVALANRGLVKRATKDIDAGTLPVVTTDADGTVRGEFPDGATAVLPAGAGLAAGTCSCAAPGVCRHRIGLVLAYQRTAAADPVEQAPAEPAAPWSPGAFTDEQLEAAFTARTLATARKTWRAGYPARVRRPAGTDPAVAELASCTVRFLVPGELGYVDTDATATTRDVHVVLAVWAFRAADERDPDAPEQRVDVGGAALREGSGLDAALTAVDDVLRSGAVNSGPVLAATLRRTADDLEPRNLRWPVAVLDDLSTQLTAYTDRSATYSAHRVATLVAELHARHRSVTAGGASLRSRVLGTEERATTPLRRIRLTALGCRITGTDTHRTAEVYLADPNSGTVLLLRRAWDTDDSTTGPDLAARRVVGTPLHKLATANVVSESATRSAGREIRITQGSLAKTAITPLGDAWTALPPSVLVTSYEALSEELASLPPWCVRPRVAAEFVRVLRVAEVGALSYSPGAQRLTAQVHDGVGGTALVSCDYRGVCPGALDALADQLVAGPTEISGTVSRVGGVITVDPVAVRAGGGVVVLDLAPSDRRADLGVVQAEAADPLVLALENALATLAEPAHRGLSHPSPSYGERVEAAARRLAGVGLRRCADVVSAFGGEGSVDAWVDAWVRLSTVAEFR</sequence>
<name>A0A1Q9LGT1_9PSEU</name>
<reference evidence="3 4" key="1">
    <citation type="submission" date="2016-10" db="EMBL/GenBank/DDBJ databases">
        <title>The Draft Genome Sequence of Actinokineospora bangkokensis 44EHWT reveals the biosynthetic pathway of antifungal compounds Thailandins with unusual extender unit butylmalonyl-CoA.</title>
        <authorList>
            <person name="Greule A."/>
            <person name="Intra B."/>
            <person name="Flemming S."/>
            <person name="Rommel M.G."/>
            <person name="Panbangred W."/>
            <person name="Bechthold A."/>
        </authorList>
    </citation>
    <scope>NUCLEOTIDE SEQUENCE [LARGE SCALE GENOMIC DNA]</scope>
    <source>
        <strain evidence="3 4">44EHW</strain>
    </source>
</reference>
<dbReference type="AlphaFoldDB" id="A0A1Q9LGT1"/>
<evidence type="ECO:0000259" key="2">
    <source>
        <dbReference type="PROSITE" id="PS50966"/>
    </source>
</evidence>
<protein>
    <recommendedName>
        <fullName evidence="2">SWIM-type domain-containing protein</fullName>
    </recommendedName>
</protein>
<keyword evidence="1" id="KW-0479">Metal-binding</keyword>
<dbReference type="PROSITE" id="PS50966">
    <property type="entry name" value="ZF_SWIM"/>
    <property type="match status" value="1"/>
</dbReference>
<evidence type="ECO:0000256" key="1">
    <source>
        <dbReference type="PROSITE-ProRule" id="PRU00325"/>
    </source>
</evidence>
<organism evidence="3 4">
    <name type="scientific">Actinokineospora bangkokensis</name>
    <dbReference type="NCBI Taxonomy" id="1193682"/>
    <lineage>
        <taxon>Bacteria</taxon>
        <taxon>Bacillati</taxon>
        <taxon>Actinomycetota</taxon>
        <taxon>Actinomycetes</taxon>
        <taxon>Pseudonocardiales</taxon>
        <taxon>Pseudonocardiaceae</taxon>
        <taxon>Actinokineospora</taxon>
    </lineage>
</organism>
<accession>A0A1Q9LGT1</accession>
<dbReference type="OrthoDB" id="242553at2"/>
<dbReference type="STRING" id="1193682.BJP25_26490"/>
<dbReference type="GO" id="GO:0008270">
    <property type="term" value="F:zinc ion binding"/>
    <property type="evidence" value="ECO:0007669"/>
    <property type="project" value="UniProtKB-KW"/>
</dbReference>
<keyword evidence="1" id="KW-0862">Zinc</keyword>
<comment type="caution">
    <text evidence="3">The sequence shown here is derived from an EMBL/GenBank/DDBJ whole genome shotgun (WGS) entry which is preliminary data.</text>
</comment>
<evidence type="ECO:0000313" key="3">
    <source>
        <dbReference type="EMBL" id="OLR91226.1"/>
    </source>
</evidence>
<proteinExistence type="predicted"/>
<dbReference type="Proteomes" id="UP000186040">
    <property type="component" value="Unassembled WGS sequence"/>
</dbReference>
<dbReference type="EMBL" id="MKQR01000025">
    <property type="protein sequence ID" value="OLR91226.1"/>
    <property type="molecule type" value="Genomic_DNA"/>
</dbReference>
<dbReference type="InterPro" id="IPR007527">
    <property type="entry name" value="Znf_SWIM"/>
</dbReference>